<gene>
    <name evidence="2" type="ORF">LEL_09727</name>
</gene>
<reference evidence="2 3" key="1">
    <citation type="journal article" date="2016" name="Genome Biol. Evol.">
        <title>Divergent and convergent evolution of fungal pathogenicity.</title>
        <authorList>
            <person name="Shang Y."/>
            <person name="Xiao G."/>
            <person name="Zheng P."/>
            <person name="Cen K."/>
            <person name="Zhan S."/>
            <person name="Wang C."/>
        </authorList>
    </citation>
    <scope>NUCLEOTIDE SEQUENCE [LARGE SCALE GENOMIC DNA]</scope>
    <source>
        <strain evidence="2 3">RCEF 1005</strain>
    </source>
</reference>
<dbReference type="EMBL" id="AZHF01000010">
    <property type="protein sequence ID" value="OAA69911.1"/>
    <property type="molecule type" value="Genomic_DNA"/>
</dbReference>
<organism evidence="2 3">
    <name type="scientific">Akanthomyces lecanii RCEF 1005</name>
    <dbReference type="NCBI Taxonomy" id="1081108"/>
    <lineage>
        <taxon>Eukaryota</taxon>
        <taxon>Fungi</taxon>
        <taxon>Dikarya</taxon>
        <taxon>Ascomycota</taxon>
        <taxon>Pezizomycotina</taxon>
        <taxon>Sordariomycetes</taxon>
        <taxon>Hypocreomycetidae</taxon>
        <taxon>Hypocreales</taxon>
        <taxon>Cordycipitaceae</taxon>
        <taxon>Akanthomyces</taxon>
        <taxon>Cordyceps confragosa</taxon>
    </lineage>
</organism>
<evidence type="ECO:0000256" key="1">
    <source>
        <dbReference type="SAM" id="MobiDB-lite"/>
    </source>
</evidence>
<feature type="region of interest" description="Disordered" evidence="1">
    <location>
        <begin position="51"/>
        <end position="80"/>
    </location>
</feature>
<proteinExistence type="predicted"/>
<evidence type="ECO:0000313" key="3">
    <source>
        <dbReference type="Proteomes" id="UP000076881"/>
    </source>
</evidence>
<dbReference type="AlphaFoldDB" id="A0A168BC05"/>
<keyword evidence="2" id="KW-0647">Proteasome</keyword>
<accession>A0A168BC05</accession>
<name>A0A168BC05_CORDF</name>
<sequence length="185" mass="21283">MSPSGLAEYGGANISRAWTTGNVPSAYPQMEQWDTKSFKMFPPTVLRTRGKRWLSPSEESIPATVSEQMRKRQKRSDPLTSTNLHEDLILGYMAGRHIDDHGCQPRRTLDQYKYSHLGSIGERDGDQVVYRYTKEKQQEPKIFMVDQLWYTLVTCAPLQWDAMLTEKSPESQLEEAPAQPHHTLR</sequence>
<dbReference type="GO" id="GO:0000502">
    <property type="term" value="C:proteasome complex"/>
    <property type="evidence" value="ECO:0007669"/>
    <property type="project" value="UniProtKB-KW"/>
</dbReference>
<protein>
    <submittedName>
        <fullName evidence="2">26S proteasome non-ATPase regulatory subunit 10</fullName>
    </submittedName>
</protein>
<dbReference type="Proteomes" id="UP000076881">
    <property type="component" value="Unassembled WGS sequence"/>
</dbReference>
<evidence type="ECO:0000313" key="2">
    <source>
        <dbReference type="EMBL" id="OAA69911.1"/>
    </source>
</evidence>
<dbReference type="STRING" id="1081108.A0A168BC05"/>
<keyword evidence="3" id="KW-1185">Reference proteome</keyword>
<comment type="caution">
    <text evidence="2">The sequence shown here is derived from an EMBL/GenBank/DDBJ whole genome shotgun (WGS) entry which is preliminary data.</text>
</comment>
<dbReference type="OrthoDB" id="341259at2759"/>